<dbReference type="AlphaFoldDB" id="F3YYQ3"/>
<reference evidence="1 2" key="1">
    <citation type="journal article" date="2011" name="J. Bacteriol.">
        <title>Genome sequence of the mercury-methylating and pleomorphic Desulfovibrio africanus Strain Walvis Bay.</title>
        <authorList>
            <person name="Brown S.D."/>
            <person name="Wall J.D."/>
            <person name="Kucken A.M."/>
            <person name="Gilmour C.C."/>
            <person name="Podar M."/>
            <person name="Brandt C.C."/>
            <person name="Teshima H."/>
            <person name="Detter J.C."/>
            <person name="Han C.S."/>
            <person name="Land M.L."/>
            <person name="Lucas S."/>
            <person name="Han J."/>
            <person name="Pennacchio L."/>
            <person name="Nolan M."/>
            <person name="Pitluck S."/>
            <person name="Woyke T."/>
            <person name="Goodwin L."/>
            <person name="Palumbo A.V."/>
            <person name="Elias D.A."/>
        </authorList>
    </citation>
    <scope>NUCLEOTIDE SEQUENCE [LARGE SCALE GENOMIC DNA]</scope>
    <source>
        <strain evidence="1 2">Walvis Bay</strain>
    </source>
</reference>
<evidence type="ECO:0000313" key="1">
    <source>
        <dbReference type="EMBL" id="EGJ51879.1"/>
    </source>
</evidence>
<gene>
    <name evidence="1" type="ORF">Desaf_3601</name>
</gene>
<dbReference type="EMBL" id="CP003221">
    <property type="protein sequence ID" value="EGJ51879.1"/>
    <property type="molecule type" value="Genomic_DNA"/>
</dbReference>
<accession>F3YYQ3</accession>
<proteinExistence type="predicted"/>
<dbReference type="Proteomes" id="UP000007844">
    <property type="component" value="Chromosome"/>
</dbReference>
<organism evidence="1 2">
    <name type="scientific">Desulfocurvibacter africanus subsp. africanus str. Walvis Bay</name>
    <dbReference type="NCBI Taxonomy" id="690850"/>
    <lineage>
        <taxon>Bacteria</taxon>
        <taxon>Pseudomonadati</taxon>
        <taxon>Thermodesulfobacteriota</taxon>
        <taxon>Desulfovibrionia</taxon>
        <taxon>Desulfovibrionales</taxon>
        <taxon>Desulfovibrionaceae</taxon>
        <taxon>Desulfocurvibacter</taxon>
    </lineage>
</organism>
<sequence length="92" mass="10647">MDWTVKVAKKAEKGLRKLPLLVRRSLAALMLEIEKEGPVRGNWPNYSKLGPEKHHCHLKKGNPTYVAVWEERDRQVRLVEVTYAGTHEKAPY</sequence>
<evidence type="ECO:0000313" key="2">
    <source>
        <dbReference type="Proteomes" id="UP000007844"/>
    </source>
</evidence>
<protein>
    <submittedName>
        <fullName evidence="1">Putative cytoplasmic protein</fullName>
    </submittedName>
</protein>
<keyword evidence="2" id="KW-1185">Reference proteome</keyword>
<dbReference type="STRING" id="690850.Desaf_3601"/>
<dbReference type="HOGENOM" id="CLU_171169_0_0_7"/>
<dbReference type="KEGG" id="daf:Desaf_3601"/>
<name>F3YYQ3_DESAF</name>
<dbReference type="eggNOG" id="ENOG50336AV">
    <property type="taxonomic scope" value="Bacteria"/>
</dbReference>